<gene>
    <name evidence="5" type="ORF">PQ465_10740</name>
</gene>
<dbReference type="RefSeq" id="WP_274265520.1">
    <property type="nucleotide sequence ID" value="NZ_CP117880.1"/>
</dbReference>
<proteinExistence type="inferred from homology"/>
<dbReference type="Gene3D" id="3.40.50.720">
    <property type="entry name" value="NAD(P)-binding Rossmann-like Domain"/>
    <property type="match status" value="1"/>
</dbReference>
<dbReference type="Pfam" id="PF00106">
    <property type="entry name" value="adh_short"/>
    <property type="match status" value="1"/>
</dbReference>
<organism evidence="5 6">
    <name type="scientific">Sphingobacterium oryzagri</name>
    <dbReference type="NCBI Taxonomy" id="3025669"/>
    <lineage>
        <taxon>Bacteria</taxon>
        <taxon>Pseudomonadati</taxon>
        <taxon>Bacteroidota</taxon>
        <taxon>Sphingobacteriia</taxon>
        <taxon>Sphingobacteriales</taxon>
        <taxon>Sphingobacteriaceae</taxon>
        <taxon>Sphingobacterium</taxon>
    </lineage>
</organism>
<dbReference type="InterPro" id="IPR002347">
    <property type="entry name" value="SDR_fam"/>
</dbReference>
<evidence type="ECO:0000313" key="6">
    <source>
        <dbReference type="Proteomes" id="UP001221558"/>
    </source>
</evidence>
<dbReference type="PRINTS" id="PR00081">
    <property type="entry name" value="GDHRDH"/>
</dbReference>
<dbReference type="PANTHER" id="PTHR44196:SF1">
    <property type="entry name" value="DEHYDROGENASE_REDUCTASE SDR FAMILY MEMBER 7B"/>
    <property type="match status" value="1"/>
</dbReference>
<dbReference type="PROSITE" id="PS00061">
    <property type="entry name" value="ADH_SHORT"/>
    <property type="match status" value="1"/>
</dbReference>
<dbReference type="InterPro" id="IPR036291">
    <property type="entry name" value="NAD(P)-bd_dom_sf"/>
</dbReference>
<protein>
    <submittedName>
        <fullName evidence="5">SDR family NAD(P)-dependent oxidoreductase</fullName>
    </submittedName>
</protein>
<keyword evidence="2" id="KW-0560">Oxidoreductase</keyword>
<keyword evidence="6" id="KW-1185">Reference proteome</keyword>
<accession>A0ABY7WD34</accession>
<dbReference type="InterPro" id="IPR020904">
    <property type="entry name" value="Sc_DH/Rdtase_CS"/>
</dbReference>
<sequence length="336" mass="36078">MFLGKLAKIALLGFVGATLIKARRRRHGRETLHGKVVLITGGSRGLGLALAKELAQRGALLALCARDVENLQTAKQALTALGAEVFIHPTDVTDRKQVEVLMHKVHAHYGRIDLLVNNAGAMLVGPQEVMDSDDYKKLMETNCWSSLYCTEAVLPHFKAAANGHIVNIASIGGKIAVPHMLPYSVSKFALVGLSQGLAAELAPAGIQVSTVIPSLMRTGSPMHITVKGNHKLEYAWFKIADSLPILSQSAARAASEIVDGIESRKTEIVLTLTAKIAVALQALCPNVLANTLNLANRLLPRSRNTNEKKGYESESLLSRSALAASTDKAAQQYNQI</sequence>
<comment type="similarity">
    <text evidence="1 3">Belongs to the short-chain dehydrogenases/reductases (SDR) family.</text>
</comment>
<name>A0ABY7WD34_9SPHI</name>
<evidence type="ECO:0000313" key="5">
    <source>
        <dbReference type="EMBL" id="WDF66780.1"/>
    </source>
</evidence>
<dbReference type="Proteomes" id="UP001221558">
    <property type="component" value="Chromosome"/>
</dbReference>
<evidence type="ECO:0000256" key="2">
    <source>
        <dbReference type="ARBA" id="ARBA00023002"/>
    </source>
</evidence>
<dbReference type="PANTHER" id="PTHR44196">
    <property type="entry name" value="DEHYDROGENASE/REDUCTASE SDR FAMILY MEMBER 7B"/>
    <property type="match status" value="1"/>
</dbReference>
<feature type="domain" description="Ketoreductase" evidence="4">
    <location>
        <begin position="35"/>
        <end position="205"/>
    </location>
</feature>
<dbReference type="PRINTS" id="PR00080">
    <property type="entry name" value="SDRFAMILY"/>
</dbReference>
<reference evidence="5 6" key="1">
    <citation type="submission" date="2023-02" db="EMBL/GenBank/DDBJ databases">
        <title>Genome sequence of Sphingobacterium sp. KACC 22765.</title>
        <authorList>
            <person name="Kim S."/>
            <person name="Heo J."/>
            <person name="Kwon S.-W."/>
        </authorList>
    </citation>
    <scope>NUCLEOTIDE SEQUENCE [LARGE SCALE GENOMIC DNA]</scope>
    <source>
        <strain evidence="5 6">KACC 22765</strain>
    </source>
</reference>
<evidence type="ECO:0000256" key="3">
    <source>
        <dbReference type="RuleBase" id="RU000363"/>
    </source>
</evidence>
<evidence type="ECO:0000259" key="4">
    <source>
        <dbReference type="SMART" id="SM00822"/>
    </source>
</evidence>
<dbReference type="EMBL" id="CP117880">
    <property type="protein sequence ID" value="WDF66780.1"/>
    <property type="molecule type" value="Genomic_DNA"/>
</dbReference>
<dbReference type="InterPro" id="IPR057326">
    <property type="entry name" value="KR_dom"/>
</dbReference>
<dbReference type="SMART" id="SM00822">
    <property type="entry name" value="PKS_KR"/>
    <property type="match status" value="1"/>
</dbReference>
<evidence type="ECO:0000256" key="1">
    <source>
        <dbReference type="ARBA" id="ARBA00006484"/>
    </source>
</evidence>
<dbReference type="SUPFAM" id="SSF51735">
    <property type="entry name" value="NAD(P)-binding Rossmann-fold domains"/>
    <property type="match status" value="1"/>
</dbReference>